<evidence type="ECO:0000256" key="1">
    <source>
        <dbReference type="SAM" id="SignalP"/>
    </source>
</evidence>
<evidence type="ECO:0000313" key="3">
    <source>
        <dbReference type="Proteomes" id="UP000266723"/>
    </source>
</evidence>
<proteinExistence type="predicted"/>
<evidence type="ECO:0000313" key="2">
    <source>
        <dbReference type="EMBL" id="KAF3551438.1"/>
    </source>
</evidence>
<keyword evidence="1" id="KW-0732">Signal</keyword>
<organism evidence="2 3">
    <name type="scientific">Brassica cretica</name>
    <name type="common">Mustard</name>
    <dbReference type="NCBI Taxonomy" id="69181"/>
    <lineage>
        <taxon>Eukaryota</taxon>
        <taxon>Viridiplantae</taxon>
        <taxon>Streptophyta</taxon>
        <taxon>Embryophyta</taxon>
        <taxon>Tracheophyta</taxon>
        <taxon>Spermatophyta</taxon>
        <taxon>Magnoliopsida</taxon>
        <taxon>eudicotyledons</taxon>
        <taxon>Gunneridae</taxon>
        <taxon>Pentapetalae</taxon>
        <taxon>rosids</taxon>
        <taxon>malvids</taxon>
        <taxon>Brassicales</taxon>
        <taxon>Brassicaceae</taxon>
        <taxon>Brassiceae</taxon>
        <taxon>Brassica</taxon>
    </lineage>
</organism>
<dbReference type="Proteomes" id="UP000266723">
    <property type="component" value="Unassembled WGS sequence"/>
</dbReference>
<feature type="chain" id="PRO_5047442629" description="Secreted protein" evidence="1">
    <location>
        <begin position="21"/>
        <end position="96"/>
    </location>
</feature>
<reference evidence="2 3" key="1">
    <citation type="journal article" date="2020" name="BMC Genomics">
        <title>Intraspecific diversification of the crop wild relative Brassica cretica Lam. using demographic model selection.</title>
        <authorList>
            <person name="Kioukis A."/>
            <person name="Michalopoulou V.A."/>
            <person name="Briers L."/>
            <person name="Pirintsos S."/>
            <person name="Studholme D.J."/>
            <person name="Pavlidis P."/>
            <person name="Sarris P.F."/>
        </authorList>
    </citation>
    <scope>NUCLEOTIDE SEQUENCE [LARGE SCALE GENOMIC DNA]</scope>
    <source>
        <strain evidence="3">cv. PFS-1207/04</strain>
    </source>
</reference>
<keyword evidence="3" id="KW-1185">Reference proteome</keyword>
<feature type="signal peptide" evidence="1">
    <location>
        <begin position="1"/>
        <end position="20"/>
    </location>
</feature>
<sequence length="96" mass="10711">MQTLLRVFWLFIYLPLRACAALVSPSAASTGYSPCQSAPREILPYKTVTKLAFAPPLLSPPSRKGLAFVAELYLGSPSVRQYLHVEHWTQCFHCSL</sequence>
<protein>
    <recommendedName>
        <fullName evidence="4">Secreted protein</fullName>
    </recommendedName>
</protein>
<accession>A0ABQ7CI35</accession>
<evidence type="ECO:0008006" key="4">
    <source>
        <dbReference type="Google" id="ProtNLM"/>
    </source>
</evidence>
<name>A0ABQ7CI35_BRACR</name>
<dbReference type="EMBL" id="QGKV02000832">
    <property type="protein sequence ID" value="KAF3551438.1"/>
    <property type="molecule type" value="Genomic_DNA"/>
</dbReference>
<comment type="caution">
    <text evidence="2">The sequence shown here is derived from an EMBL/GenBank/DDBJ whole genome shotgun (WGS) entry which is preliminary data.</text>
</comment>
<gene>
    <name evidence="2" type="ORF">DY000_02000180</name>
</gene>